<evidence type="ECO:0000256" key="1">
    <source>
        <dbReference type="SAM" id="Phobius"/>
    </source>
</evidence>
<proteinExistence type="predicted"/>
<evidence type="ECO:0000313" key="3">
    <source>
        <dbReference type="Proteomes" id="UP000612746"/>
    </source>
</evidence>
<keyword evidence="1" id="KW-0472">Membrane</keyword>
<name>A0A8H7PNC9_9FUNG</name>
<feature type="transmembrane region" description="Helical" evidence="1">
    <location>
        <begin position="45"/>
        <end position="65"/>
    </location>
</feature>
<gene>
    <name evidence="2" type="ORF">INT44_007514</name>
</gene>
<dbReference type="EMBL" id="JAEPRA010000013">
    <property type="protein sequence ID" value="KAG2176850.1"/>
    <property type="molecule type" value="Genomic_DNA"/>
</dbReference>
<feature type="transmembrane region" description="Helical" evidence="1">
    <location>
        <begin position="7"/>
        <end position="25"/>
    </location>
</feature>
<dbReference type="InterPro" id="IPR046513">
    <property type="entry name" value="DUF6691"/>
</dbReference>
<keyword evidence="1" id="KW-0812">Transmembrane</keyword>
<reference evidence="2" key="1">
    <citation type="submission" date="2020-12" db="EMBL/GenBank/DDBJ databases">
        <title>Metabolic potential, ecology and presence of endohyphal bacteria is reflected in genomic diversity of Mucoromycotina.</title>
        <authorList>
            <person name="Muszewska A."/>
            <person name="Okrasinska A."/>
            <person name="Steczkiewicz K."/>
            <person name="Drgas O."/>
            <person name="Orlowska M."/>
            <person name="Perlinska-Lenart U."/>
            <person name="Aleksandrzak-Piekarczyk T."/>
            <person name="Szatraj K."/>
            <person name="Zielenkiewicz U."/>
            <person name="Pilsyk S."/>
            <person name="Malc E."/>
            <person name="Mieczkowski P."/>
            <person name="Kruszewska J.S."/>
            <person name="Biernat P."/>
            <person name="Pawlowska J."/>
        </authorList>
    </citation>
    <scope>NUCLEOTIDE SEQUENCE</scope>
    <source>
        <strain evidence="2">WA0000051536</strain>
    </source>
</reference>
<accession>A0A8H7PNC9</accession>
<dbReference type="Pfam" id="PF20398">
    <property type="entry name" value="DUF6691"/>
    <property type="match status" value="1"/>
</dbReference>
<dbReference type="Proteomes" id="UP000612746">
    <property type="component" value="Unassembled WGS sequence"/>
</dbReference>
<keyword evidence="3" id="KW-1185">Reference proteome</keyword>
<feature type="transmembrane region" description="Helical" evidence="1">
    <location>
        <begin position="276"/>
        <end position="300"/>
    </location>
</feature>
<comment type="caution">
    <text evidence="2">The sequence shown here is derived from an EMBL/GenBank/DDBJ whole genome shotgun (WGS) entry which is preliminary data.</text>
</comment>
<feature type="transmembrane region" description="Helical" evidence="1">
    <location>
        <begin position="116"/>
        <end position="135"/>
    </location>
</feature>
<organism evidence="2 3">
    <name type="scientific">Umbelopsis vinacea</name>
    <dbReference type="NCBI Taxonomy" id="44442"/>
    <lineage>
        <taxon>Eukaryota</taxon>
        <taxon>Fungi</taxon>
        <taxon>Fungi incertae sedis</taxon>
        <taxon>Mucoromycota</taxon>
        <taxon>Mucoromycotina</taxon>
        <taxon>Umbelopsidomycetes</taxon>
        <taxon>Umbelopsidales</taxon>
        <taxon>Umbelopsidaceae</taxon>
        <taxon>Umbelopsis</taxon>
    </lineage>
</organism>
<sequence length="332" mass="36096">MSTLAHYFVGGVLLSSSTTWLKYFVGYNLSVTDTAASFVSRDIPLWRWTMLLGMLNCVWTLGTLFPSSVEGIGGWTLQAPKFAILAGIVSGIGAKLCSDTGYEDPPSAYTQWSKDVANYYGASLVGAMVTSFVIQKDSNLKLPDQHYQVFPGLIGSLSLIAILGIQAIVFKYLESIKSGRSISPTNKQAIVSYICGVYYVMGLGYSGLLSPSRARNFVNVHNLTRFDASWLASVFGTWAARYIFTNVTNTAGVKRPLFNSGMRLSAALKRPLQNKALIGSTIAGIGWSLEGLSIGSALIISTCRPSLSIVSFCICYVAAYFITDRVQRQRTK</sequence>
<feature type="transmembrane region" description="Helical" evidence="1">
    <location>
        <begin position="147"/>
        <end position="170"/>
    </location>
</feature>
<protein>
    <submittedName>
        <fullName evidence="2">Uncharacterized protein</fullName>
    </submittedName>
</protein>
<feature type="transmembrane region" description="Helical" evidence="1">
    <location>
        <begin position="306"/>
        <end position="323"/>
    </location>
</feature>
<keyword evidence="1" id="KW-1133">Transmembrane helix</keyword>
<dbReference type="AlphaFoldDB" id="A0A8H7PNC9"/>
<feature type="transmembrane region" description="Helical" evidence="1">
    <location>
        <begin position="190"/>
        <end position="209"/>
    </location>
</feature>
<evidence type="ECO:0000313" key="2">
    <source>
        <dbReference type="EMBL" id="KAG2176850.1"/>
    </source>
</evidence>
<dbReference type="OrthoDB" id="2332246at2759"/>